<dbReference type="Gene3D" id="3.40.50.300">
    <property type="entry name" value="P-loop containing nucleotide triphosphate hydrolases"/>
    <property type="match status" value="1"/>
</dbReference>
<dbReference type="PANTHER" id="PTHR12558">
    <property type="entry name" value="CELL DIVISION CYCLE 16,23,27"/>
    <property type="match status" value="1"/>
</dbReference>
<dbReference type="Pfam" id="PF13432">
    <property type="entry name" value="TPR_16"/>
    <property type="match status" value="3"/>
</dbReference>
<name>A0A517ZB16_9PLAN</name>
<dbReference type="InterPro" id="IPR002591">
    <property type="entry name" value="Phosphodiest/P_Trfase"/>
</dbReference>
<feature type="repeat" description="TPR" evidence="1">
    <location>
        <begin position="595"/>
        <end position="628"/>
    </location>
</feature>
<dbReference type="OrthoDB" id="228738at2"/>
<accession>A0A517ZB16</accession>
<organism evidence="3 4">
    <name type="scientific">Maioricimonas rarisocia</name>
    <dbReference type="NCBI Taxonomy" id="2528026"/>
    <lineage>
        <taxon>Bacteria</taxon>
        <taxon>Pseudomonadati</taxon>
        <taxon>Planctomycetota</taxon>
        <taxon>Planctomycetia</taxon>
        <taxon>Planctomycetales</taxon>
        <taxon>Planctomycetaceae</taxon>
        <taxon>Maioricimonas</taxon>
    </lineage>
</organism>
<feature type="region of interest" description="Disordered" evidence="2">
    <location>
        <begin position="367"/>
        <end position="388"/>
    </location>
</feature>
<feature type="compositionally biased region" description="Basic and acidic residues" evidence="2">
    <location>
        <begin position="377"/>
        <end position="388"/>
    </location>
</feature>
<dbReference type="InterPro" id="IPR017850">
    <property type="entry name" value="Alkaline_phosphatase_core_sf"/>
</dbReference>
<evidence type="ECO:0000313" key="3">
    <source>
        <dbReference type="EMBL" id="QDU39631.1"/>
    </source>
</evidence>
<dbReference type="SUPFAM" id="SSF48452">
    <property type="entry name" value="TPR-like"/>
    <property type="match status" value="2"/>
</dbReference>
<dbReference type="InterPro" id="IPR019734">
    <property type="entry name" value="TPR_rpt"/>
</dbReference>
<gene>
    <name evidence="3" type="ORF">Mal4_39770</name>
</gene>
<dbReference type="SMART" id="SM00028">
    <property type="entry name" value="TPR"/>
    <property type="match status" value="3"/>
</dbReference>
<evidence type="ECO:0000313" key="4">
    <source>
        <dbReference type="Proteomes" id="UP000320496"/>
    </source>
</evidence>
<evidence type="ECO:0000256" key="1">
    <source>
        <dbReference type="PROSITE-ProRule" id="PRU00339"/>
    </source>
</evidence>
<keyword evidence="4" id="KW-1185">Reference proteome</keyword>
<dbReference type="Gene3D" id="1.25.40.10">
    <property type="entry name" value="Tetratricopeptide repeat domain"/>
    <property type="match status" value="2"/>
</dbReference>
<dbReference type="Pfam" id="PF01663">
    <property type="entry name" value="Phosphodiest"/>
    <property type="match status" value="1"/>
</dbReference>
<feature type="region of interest" description="Disordered" evidence="2">
    <location>
        <begin position="508"/>
        <end position="538"/>
    </location>
</feature>
<protein>
    <submittedName>
        <fullName evidence="3">Type I phosphodiesterase / nucleotide pyrophosphatase</fullName>
    </submittedName>
</protein>
<dbReference type="InterPro" id="IPR027417">
    <property type="entry name" value="P-loop_NTPase"/>
</dbReference>
<reference evidence="3 4" key="1">
    <citation type="submission" date="2019-02" db="EMBL/GenBank/DDBJ databases">
        <title>Deep-cultivation of Planctomycetes and their phenomic and genomic characterization uncovers novel biology.</title>
        <authorList>
            <person name="Wiegand S."/>
            <person name="Jogler M."/>
            <person name="Boedeker C."/>
            <person name="Pinto D."/>
            <person name="Vollmers J."/>
            <person name="Rivas-Marin E."/>
            <person name="Kohn T."/>
            <person name="Peeters S.H."/>
            <person name="Heuer A."/>
            <person name="Rast P."/>
            <person name="Oberbeckmann S."/>
            <person name="Bunk B."/>
            <person name="Jeske O."/>
            <person name="Meyerdierks A."/>
            <person name="Storesund J.E."/>
            <person name="Kallscheuer N."/>
            <person name="Luecker S."/>
            <person name="Lage O.M."/>
            <person name="Pohl T."/>
            <person name="Merkel B.J."/>
            <person name="Hornburger P."/>
            <person name="Mueller R.-W."/>
            <person name="Bruemmer F."/>
            <person name="Labrenz M."/>
            <person name="Spormann A.M."/>
            <person name="Op den Camp H."/>
            <person name="Overmann J."/>
            <person name="Amann R."/>
            <person name="Jetten M.S.M."/>
            <person name="Mascher T."/>
            <person name="Medema M.H."/>
            <person name="Devos D.P."/>
            <person name="Kaster A.-K."/>
            <person name="Ovreas L."/>
            <person name="Rohde M."/>
            <person name="Galperin M.Y."/>
            <person name="Jogler C."/>
        </authorList>
    </citation>
    <scope>NUCLEOTIDE SEQUENCE [LARGE SCALE GENOMIC DNA]</scope>
    <source>
        <strain evidence="3 4">Mal4</strain>
    </source>
</reference>
<dbReference type="SUPFAM" id="SSF53649">
    <property type="entry name" value="Alkaline phosphatase-like"/>
    <property type="match status" value="1"/>
</dbReference>
<dbReference type="InterPro" id="IPR011990">
    <property type="entry name" value="TPR-like_helical_dom_sf"/>
</dbReference>
<dbReference type="PROSITE" id="PS50005">
    <property type="entry name" value="TPR"/>
    <property type="match status" value="1"/>
</dbReference>
<dbReference type="Proteomes" id="UP000320496">
    <property type="component" value="Chromosome"/>
</dbReference>
<dbReference type="PANTHER" id="PTHR12558:SF13">
    <property type="entry name" value="CELL DIVISION CYCLE PROTEIN 27 HOMOLOG"/>
    <property type="match status" value="1"/>
</dbReference>
<dbReference type="SUPFAM" id="SSF52540">
    <property type="entry name" value="P-loop containing nucleoside triphosphate hydrolases"/>
    <property type="match status" value="1"/>
</dbReference>
<dbReference type="AlphaFoldDB" id="A0A517ZB16"/>
<evidence type="ECO:0000256" key="2">
    <source>
        <dbReference type="SAM" id="MobiDB-lite"/>
    </source>
</evidence>
<dbReference type="Gene3D" id="3.40.720.10">
    <property type="entry name" value="Alkaline Phosphatase, subunit A"/>
    <property type="match status" value="1"/>
</dbReference>
<dbReference type="KEGG" id="mri:Mal4_39770"/>
<keyword evidence="1" id="KW-0802">TPR repeat</keyword>
<sequence length="991" mass="111022">MAADRRKVLLIGWDAADWKVIHPLLDAGKMPGVQSLVEQGSMANLATLHPVLSPMLWTSIGTGKRPFKHGIYGFSEATPDRSGIQPITNLSRTTKALWNILTQQRRRSLVVGWWPSHPAEPIDGVMVSNNYHRAVGPLADGWPLPNGTVHPPQMASELAELRFHPDEIEASDLLPFIPRLGEIDQEKERRFVGVAKILSECTSIHGCATHLLETQDWDFAAIYYDALDHFSHLCMKFHPPRQKHIDERDFELYKDVVTAGYLYHDMMLRRLLALAGEDTTVILMSDHGFHPDHLRPAALPAEPAGPAMEHRDYGILVMRGPGIKQDHTLHGATLLDICPTVLTLMGLPVGQDMDGRPLLDAFERTPDVDSIPSWDDVEGHDGSHPPDRRLNAQESQEALEQLVALGYIDPPGPDREQALERTERELDYNLARAYMDAGRHGDAVPLLQSLYSKYPLEYRFGLQLAMCFRSLERIDELEQVVNDLHSRRHRDAELARQRLKEFIGVARTRRQQRRKAATNEAEENEPTTGGGDSQRSRQPLLTQKEWAQIQDLRGLARIDSFALDFLKGYVHLAKGDANKALECLLQAERSEVDRPGLHIQIGEAYLKLKRWSDAQRSFEKAASLDPVNAHVWLGLARSYLGRRRYRKAAAAALRTVGMMYHYPFAHYVLGVSLARIGRTDESVNALRIAATQNPNFSEAHLALARIYERRLGDSTSAKFHRERARSLRKEQKESRAGTVPIDVPEFSEDDVLSSFPPVPELDPATADNAEPIPRLLHAPVKSSQPESAESDEEIIVVSGLPRSGTSMMMQMLHAAGLPIFTDSVRSSDEDNPRGYYELDSVKRLREDAAWVSDARGRVLKVVTPLTPWLPQGFHYRVIMMQRNLAEIIASQGAMIDRNKDAAITPNDDVVKRALQRQTRQARQVMALHGIDVLNVTYADAIEKPLEVASSVCRFLSRDLDTRTMASVVDASLYRQRGSGVDPTAGEGTGTK</sequence>
<dbReference type="RefSeq" id="WP_145370797.1">
    <property type="nucleotide sequence ID" value="NZ_CP036275.1"/>
</dbReference>
<proteinExistence type="predicted"/>
<dbReference type="EMBL" id="CP036275">
    <property type="protein sequence ID" value="QDU39631.1"/>
    <property type="molecule type" value="Genomic_DNA"/>
</dbReference>